<organism evidence="5 6">
    <name type="scientific">Dekkera bruxellensis</name>
    <name type="common">Brettanomyces custersii</name>
    <dbReference type="NCBI Taxonomy" id="5007"/>
    <lineage>
        <taxon>Eukaryota</taxon>
        <taxon>Fungi</taxon>
        <taxon>Dikarya</taxon>
        <taxon>Ascomycota</taxon>
        <taxon>Saccharomycotina</taxon>
        <taxon>Pichiomycetes</taxon>
        <taxon>Pichiales</taxon>
        <taxon>Pichiaceae</taxon>
        <taxon>Brettanomyces</taxon>
    </lineage>
</organism>
<dbReference type="KEGG" id="bbrx:BRETT_001471"/>
<evidence type="ECO:0000259" key="4">
    <source>
        <dbReference type="PROSITE" id="PS51792"/>
    </source>
</evidence>
<gene>
    <name evidence="5" type="ORF">BRETT_001471</name>
</gene>
<evidence type="ECO:0000313" key="6">
    <source>
        <dbReference type="Proteomes" id="UP000663131"/>
    </source>
</evidence>
<protein>
    <recommendedName>
        <fullName evidence="4">Yippee domain-containing protein</fullName>
    </recommendedName>
</protein>
<dbReference type="InterPro" id="IPR039058">
    <property type="entry name" value="Yippee_fam"/>
</dbReference>
<feature type="domain" description="Yippee" evidence="4">
    <location>
        <begin position="128"/>
        <end position="226"/>
    </location>
</feature>
<evidence type="ECO:0000256" key="1">
    <source>
        <dbReference type="ARBA" id="ARBA00005613"/>
    </source>
</evidence>
<proteinExistence type="inferred from homology"/>
<dbReference type="EMBL" id="CP063129">
    <property type="protein sequence ID" value="QOU18029.1"/>
    <property type="molecule type" value="Genomic_DNA"/>
</dbReference>
<dbReference type="OrthoDB" id="6407410at2759"/>
<name>A0A871QZ35_DEKBR</name>
<evidence type="ECO:0000256" key="2">
    <source>
        <dbReference type="ARBA" id="ARBA00022723"/>
    </source>
</evidence>
<dbReference type="Pfam" id="PF03226">
    <property type="entry name" value="Yippee-Mis18"/>
    <property type="match status" value="1"/>
</dbReference>
<dbReference type="Proteomes" id="UP000663131">
    <property type="component" value="Chromosome 1"/>
</dbReference>
<keyword evidence="2" id="KW-0479">Metal-binding</keyword>
<keyword evidence="3" id="KW-0862">Zinc</keyword>
<comment type="similarity">
    <text evidence="1">Belongs to the yippee family.</text>
</comment>
<evidence type="ECO:0000313" key="5">
    <source>
        <dbReference type="EMBL" id="QOU18029.1"/>
    </source>
</evidence>
<sequence>MGLVYAENFQVSPSSPRSSFRIPRTRPTSINGSVSDCSGYTPRKLAILPESKCTSEQNACSPPTQNPLITAAVALPPITTFGAASPSFPAIESSILGDEQTKSFPLPAVDYSAGISDPNSQDLTDRPNILRCNGCHNQISLNKFVISTNFYGNYGPALFVSDVLNVKLSDDKSFQRMRTGRYVVKTIYCRQCQTNIGWKYLFSEEDGEKYKEGRFVIERTQLEEVPY</sequence>
<dbReference type="InterPro" id="IPR004910">
    <property type="entry name" value="Yippee/Mis18/Cereblon"/>
</dbReference>
<reference evidence="5" key="1">
    <citation type="submission" date="2020-10" db="EMBL/GenBank/DDBJ databases">
        <authorList>
            <person name="Palmer J.M."/>
        </authorList>
    </citation>
    <scope>NUCLEOTIDE SEQUENCE</scope>
    <source>
        <strain evidence="5">UCD 2041</strain>
    </source>
</reference>
<dbReference type="GeneID" id="64573396"/>
<dbReference type="GO" id="GO:0046872">
    <property type="term" value="F:metal ion binding"/>
    <property type="evidence" value="ECO:0007669"/>
    <property type="project" value="UniProtKB-KW"/>
</dbReference>
<dbReference type="PANTHER" id="PTHR13848">
    <property type="entry name" value="PROTEIN YIPPEE-LIKE CG15309-RELATED"/>
    <property type="match status" value="1"/>
</dbReference>
<reference evidence="5" key="2">
    <citation type="journal article" name="BMC Genomics">
        <title>New genome assemblies reveal patterns of domestication and adaptation across Brettanomyces (Dekkera) species.</title>
        <authorList>
            <person name="Roach M.J."/>
            <person name="Borneman A.R."/>
        </authorList>
    </citation>
    <scope>NUCLEOTIDE SEQUENCE</scope>
    <source>
        <strain evidence="5">UCD 2041</strain>
    </source>
</reference>
<dbReference type="InterPro" id="IPR034751">
    <property type="entry name" value="Yippee"/>
</dbReference>
<dbReference type="PROSITE" id="PS51792">
    <property type="entry name" value="YIPPEE"/>
    <property type="match status" value="1"/>
</dbReference>
<dbReference type="RefSeq" id="XP_041134524.1">
    <property type="nucleotide sequence ID" value="XM_041280022.1"/>
</dbReference>
<dbReference type="AlphaFoldDB" id="A0A871QZ35"/>
<evidence type="ECO:0000256" key="3">
    <source>
        <dbReference type="ARBA" id="ARBA00022833"/>
    </source>
</evidence>
<accession>A0A871QZ35</accession>